<evidence type="ECO:0000313" key="2">
    <source>
        <dbReference type="EMBL" id="KAK1931773.1"/>
    </source>
</evidence>
<organism evidence="2 3">
    <name type="scientific">Phytophthora citrophthora</name>
    <dbReference type="NCBI Taxonomy" id="4793"/>
    <lineage>
        <taxon>Eukaryota</taxon>
        <taxon>Sar</taxon>
        <taxon>Stramenopiles</taxon>
        <taxon>Oomycota</taxon>
        <taxon>Peronosporomycetes</taxon>
        <taxon>Peronosporales</taxon>
        <taxon>Peronosporaceae</taxon>
        <taxon>Phytophthora</taxon>
    </lineage>
</organism>
<proteinExistence type="predicted"/>
<dbReference type="Proteomes" id="UP001259832">
    <property type="component" value="Unassembled WGS sequence"/>
</dbReference>
<gene>
    <name evidence="2" type="ORF">P3T76_012705</name>
</gene>
<protein>
    <submittedName>
        <fullName evidence="2">Uncharacterized protein</fullName>
    </submittedName>
</protein>
<keyword evidence="3" id="KW-1185">Reference proteome</keyword>
<reference evidence="2" key="1">
    <citation type="submission" date="2023-08" db="EMBL/GenBank/DDBJ databases">
        <title>Reference Genome Resource for the Citrus Pathogen Phytophthora citrophthora.</title>
        <authorList>
            <person name="Moller H."/>
            <person name="Coetzee B."/>
            <person name="Rose L.J."/>
            <person name="Van Niekerk J.M."/>
        </authorList>
    </citation>
    <scope>NUCLEOTIDE SEQUENCE</scope>
    <source>
        <strain evidence="2">STE-U-9442</strain>
    </source>
</reference>
<accession>A0AAD9G4P5</accession>
<dbReference type="AlphaFoldDB" id="A0AAD9G4P5"/>
<evidence type="ECO:0000256" key="1">
    <source>
        <dbReference type="SAM" id="Coils"/>
    </source>
</evidence>
<sequence length="145" mass="16868">MPRSDKVASLLDENQRLRAQLKRCDVARQQAERQVEELQSRVRRKETEWMAEYDQNVQALLEIIKHNEEEKEQLKESVETWRKAAEAAAPVMIKVTRSSQTETSLRLEKTAQKTNSVRFAQEKEERPSVDAKTKVNIARMQVGSM</sequence>
<keyword evidence="1" id="KW-0175">Coiled coil</keyword>
<dbReference type="EMBL" id="JASMQC010000032">
    <property type="protein sequence ID" value="KAK1931773.1"/>
    <property type="molecule type" value="Genomic_DNA"/>
</dbReference>
<feature type="coiled-coil region" evidence="1">
    <location>
        <begin position="14"/>
        <end position="84"/>
    </location>
</feature>
<name>A0AAD9G4P5_9STRA</name>
<evidence type="ECO:0000313" key="3">
    <source>
        <dbReference type="Proteomes" id="UP001259832"/>
    </source>
</evidence>
<comment type="caution">
    <text evidence="2">The sequence shown here is derived from an EMBL/GenBank/DDBJ whole genome shotgun (WGS) entry which is preliminary data.</text>
</comment>